<proteinExistence type="inferred from homology"/>
<dbReference type="PROSITE" id="PS01129">
    <property type="entry name" value="PSI_RLU"/>
    <property type="match status" value="1"/>
</dbReference>
<organism evidence="4 5">
    <name type="scientific">Polaribacter cellanae</name>
    <dbReference type="NCBI Taxonomy" id="2818493"/>
    <lineage>
        <taxon>Bacteria</taxon>
        <taxon>Pseudomonadati</taxon>
        <taxon>Bacteroidota</taxon>
        <taxon>Flavobacteriia</taxon>
        <taxon>Flavobacteriales</taxon>
        <taxon>Flavobacteriaceae</taxon>
    </lineage>
</organism>
<dbReference type="KEGG" id="pcea:J3359_17795"/>
<dbReference type="InterPro" id="IPR020103">
    <property type="entry name" value="PsdUridine_synth_cat_dom_sf"/>
</dbReference>
<reference evidence="4 5" key="1">
    <citation type="submission" date="2021-03" db="EMBL/GenBank/DDBJ databases">
        <title>Complete genome of Polaribacter_sp.SM13.</title>
        <authorList>
            <person name="Jeong S.W."/>
            <person name="Bae J.W."/>
        </authorList>
    </citation>
    <scope>NUCLEOTIDE SEQUENCE [LARGE SCALE GENOMIC DNA]</scope>
    <source>
        <strain evidence="4 5">SM13</strain>
    </source>
</reference>
<feature type="domain" description="Pseudouridine synthase RsuA/RluA-like" evidence="3">
    <location>
        <begin position="90"/>
        <end position="228"/>
    </location>
</feature>
<dbReference type="AlphaFoldDB" id="A0A975H6M7"/>
<evidence type="ECO:0000256" key="2">
    <source>
        <dbReference type="PROSITE-ProRule" id="PRU00182"/>
    </source>
</evidence>
<dbReference type="InterPro" id="IPR006224">
    <property type="entry name" value="PsdUridine_synth_RluA-like_CS"/>
</dbReference>
<keyword evidence="5" id="KW-1185">Reference proteome</keyword>
<dbReference type="CDD" id="cd02869">
    <property type="entry name" value="PseudoU_synth_RluA_like"/>
    <property type="match status" value="1"/>
</dbReference>
<comment type="similarity">
    <text evidence="1">Belongs to the pseudouridine synthase RluA family.</text>
</comment>
<dbReference type="PANTHER" id="PTHR21600:SF87">
    <property type="entry name" value="RNA PSEUDOURIDYLATE SYNTHASE DOMAIN-CONTAINING PROTEIN 1"/>
    <property type="match status" value="1"/>
</dbReference>
<dbReference type="GO" id="GO:0000455">
    <property type="term" value="P:enzyme-directed rRNA pseudouridine synthesis"/>
    <property type="evidence" value="ECO:0007669"/>
    <property type="project" value="TreeGrafter"/>
</dbReference>
<dbReference type="GO" id="GO:0140098">
    <property type="term" value="F:catalytic activity, acting on RNA"/>
    <property type="evidence" value="ECO:0007669"/>
    <property type="project" value="UniProtKB-ARBA"/>
</dbReference>
<dbReference type="Gene3D" id="3.30.2350.10">
    <property type="entry name" value="Pseudouridine synthase"/>
    <property type="match status" value="1"/>
</dbReference>
<accession>A0A975H6M7</accession>
<evidence type="ECO:0000313" key="5">
    <source>
        <dbReference type="Proteomes" id="UP000663920"/>
    </source>
</evidence>
<dbReference type="EMBL" id="CP071869">
    <property type="protein sequence ID" value="QTE22621.1"/>
    <property type="molecule type" value="Genomic_DNA"/>
</dbReference>
<protein>
    <submittedName>
        <fullName evidence="4">RluA family pseudouridine synthase</fullName>
    </submittedName>
</protein>
<evidence type="ECO:0000256" key="1">
    <source>
        <dbReference type="ARBA" id="ARBA00010876"/>
    </source>
</evidence>
<dbReference type="SUPFAM" id="SSF55120">
    <property type="entry name" value="Pseudouridine synthase"/>
    <property type="match status" value="1"/>
</dbReference>
<dbReference type="InterPro" id="IPR050188">
    <property type="entry name" value="RluA_PseudoU_synthase"/>
</dbReference>
<dbReference type="GO" id="GO:0003723">
    <property type="term" value="F:RNA binding"/>
    <property type="evidence" value="ECO:0007669"/>
    <property type="project" value="UniProtKB-KW"/>
</dbReference>
<evidence type="ECO:0000313" key="4">
    <source>
        <dbReference type="EMBL" id="QTE22621.1"/>
    </source>
</evidence>
<dbReference type="InterPro" id="IPR006145">
    <property type="entry name" value="PsdUridine_synth_RsuA/RluA"/>
</dbReference>
<dbReference type="Pfam" id="PF00849">
    <property type="entry name" value="PseudoU_synth_2"/>
    <property type="match status" value="1"/>
</dbReference>
<keyword evidence="2" id="KW-0694">RNA-binding</keyword>
<dbReference type="PROSITE" id="PS50889">
    <property type="entry name" value="S4"/>
    <property type="match status" value="1"/>
</dbReference>
<gene>
    <name evidence="4" type="ORF">J3359_17795</name>
</gene>
<name>A0A975H6M7_9FLAO</name>
<dbReference type="Proteomes" id="UP000663920">
    <property type="component" value="Chromosome"/>
</dbReference>
<evidence type="ECO:0000259" key="3">
    <source>
        <dbReference type="Pfam" id="PF00849"/>
    </source>
</evidence>
<dbReference type="RefSeq" id="WP_208078503.1">
    <property type="nucleotide sequence ID" value="NZ_CP071869.1"/>
</dbReference>
<dbReference type="GO" id="GO:0009982">
    <property type="term" value="F:pseudouridine synthase activity"/>
    <property type="evidence" value="ECO:0007669"/>
    <property type="project" value="InterPro"/>
</dbReference>
<dbReference type="PANTHER" id="PTHR21600">
    <property type="entry name" value="MITOCHONDRIAL RNA PSEUDOURIDINE SYNTHASE"/>
    <property type="match status" value="1"/>
</dbReference>
<sequence>MTLTETHIAKTLEKPIRFQEYAVGIFKTIPTKSAIKKAIKKQLIFIDGIVATTSKFIAGGEKIELFESEKSSTFERLKLDIEVLFEDDYLAVIYKPSGILVSGNKFVTIANGLAQNLQKSNQQDAVKPQPIHRLDYPTSGLLLIGKTSSAILELGNLFQNKEISKTYFAITIGKMNSKGIINAPIDEKESITKYTVIQTVKSERFGFLNLVKLNPKTGRKHQLRKHLLSIGNPILGDKEHFLEGKVLNGKGLYLHASTLEFMHPFRDENILIFKDLPKKFTKIFSIDIIT</sequence>